<comment type="caution">
    <text evidence="6">The sequence shown here is derived from an EMBL/GenBank/DDBJ whole genome shotgun (WGS) entry which is preliminary data.</text>
</comment>
<dbReference type="GO" id="GO:0004559">
    <property type="term" value="F:alpha-mannosidase activity"/>
    <property type="evidence" value="ECO:0007669"/>
    <property type="project" value="InterPro"/>
</dbReference>
<comment type="similarity">
    <text evidence="1">Belongs to the glycosyl hydrolase 38 family.</text>
</comment>
<dbReference type="RefSeq" id="WP_266337027.1">
    <property type="nucleotide sequence ID" value="NZ_JAPKNK010000001.1"/>
</dbReference>
<keyword evidence="2" id="KW-0479">Metal-binding</keyword>
<dbReference type="PANTHER" id="PTHR46017:SF1">
    <property type="entry name" value="ALPHA-MANNOSIDASE 2C1"/>
    <property type="match status" value="1"/>
</dbReference>
<keyword evidence="4" id="KW-0326">Glycosidase</keyword>
<evidence type="ECO:0000259" key="5">
    <source>
        <dbReference type="SMART" id="SM00872"/>
    </source>
</evidence>
<evidence type="ECO:0000313" key="7">
    <source>
        <dbReference type="Proteomes" id="UP001144805"/>
    </source>
</evidence>
<dbReference type="InterPro" id="IPR011330">
    <property type="entry name" value="Glyco_hydro/deAcase_b/a-brl"/>
</dbReference>
<dbReference type="SUPFAM" id="SSF88688">
    <property type="entry name" value="Families 57/38 glycoside transferase middle domain"/>
    <property type="match status" value="1"/>
</dbReference>
<dbReference type="InterPro" id="IPR015341">
    <property type="entry name" value="Glyco_hydro_38_cen"/>
</dbReference>
<evidence type="ECO:0000256" key="4">
    <source>
        <dbReference type="ARBA" id="ARBA00023295"/>
    </source>
</evidence>
<accession>A0A9X3DYP5</accession>
<feature type="domain" description="Glycoside hydrolase family 38 central" evidence="5">
    <location>
        <begin position="515"/>
        <end position="591"/>
    </location>
</feature>
<reference evidence="6" key="1">
    <citation type="submission" date="2022-11" db="EMBL/GenBank/DDBJ databases">
        <title>Biodiversity and phylogenetic relationships of bacteria.</title>
        <authorList>
            <person name="Machado R.A.R."/>
            <person name="Bhat A."/>
            <person name="Loulou A."/>
            <person name="Kallel S."/>
        </authorList>
    </citation>
    <scope>NUCLEOTIDE SEQUENCE</scope>
    <source>
        <strain evidence="6">K-TC2</strain>
    </source>
</reference>
<dbReference type="Pfam" id="PF07748">
    <property type="entry name" value="Glyco_hydro_38C"/>
    <property type="match status" value="1"/>
</dbReference>
<dbReference type="FunFam" id="3.20.110.10:FF:000002">
    <property type="entry name" value="alpha-mannosidase 2C1 isoform X1"/>
    <property type="match status" value="1"/>
</dbReference>
<dbReference type="Pfam" id="PF01074">
    <property type="entry name" value="Glyco_hydro_38N"/>
    <property type="match status" value="1"/>
</dbReference>
<dbReference type="GO" id="GO:0006013">
    <property type="term" value="P:mannose metabolic process"/>
    <property type="evidence" value="ECO:0007669"/>
    <property type="project" value="InterPro"/>
</dbReference>
<dbReference type="CDD" id="cd10789">
    <property type="entry name" value="GH38N_AMII_ER_cytosolic"/>
    <property type="match status" value="1"/>
</dbReference>
<dbReference type="InterPro" id="IPR041147">
    <property type="entry name" value="GH38_C"/>
</dbReference>
<dbReference type="EMBL" id="JAPKNK010000001">
    <property type="protein sequence ID" value="MCX5568064.1"/>
    <property type="molecule type" value="Genomic_DNA"/>
</dbReference>
<dbReference type="Gene3D" id="3.20.110.10">
    <property type="entry name" value="Glycoside hydrolase 38, N terminal domain"/>
    <property type="match status" value="1"/>
</dbReference>
<dbReference type="SMART" id="SM00872">
    <property type="entry name" value="Alpha-mann_mid"/>
    <property type="match status" value="1"/>
</dbReference>
<dbReference type="GO" id="GO:0046872">
    <property type="term" value="F:metal ion binding"/>
    <property type="evidence" value="ECO:0007669"/>
    <property type="project" value="UniProtKB-KW"/>
</dbReference>
<evidence type="ECO:0000313" key="6">
    <source>
        <dbReference type="EMBL" id="MCX5568064.1"/>
    </source>
</evidence>
<organism evidence="6 7">
    <name type="scientific">Kaistia nematophila</name>
    <dbReference type="NCBI Taxonomy" id="2994654"/>
    <lineage>
        <taxon>Bacteria</taxon>
        <taxon>Pseudomonadati</taxon>
        <taxon>Pseudomonadota</taxon>
        <taxon>Alphaproteobacteria</taxon>
        <taxon>Hyphomicrobiales</taxon>
        <taxon>Kaistiaceae</taxon>
        <taxon>Kaistia</taxon>
    </lineage>
</organism>
<dbReference type="InterPro" id="IPR027291">
    <property type="entry name" value="Glyco_hydro_38_N_sf"/>
</dbReference>
<dbReference type="GO" id="GO:0009313">
    <property type="term" value="P:oligosaccharide catabolic process"/>
    <property type="evidence" value="ECO:0007669"/>
    <property type="project" value="TreeGrafter"/>
</dbReference>
<dbReference type="AlphaFoldDB" id="A0A9X3DYP5"/>
<dbReference type="Pfam" id="PF09261">
    <property type="entry name" value="Alpha-mann_mid"/>
    <property type="match status" value="1"/>
</dbReference>
<evidence type="ECO:0000256" key="2">
    <source>
        <dbReference type="ARBA" id="ARBA00022723"/>
    </source>
</evidence>
<keyword evidence="7" id="KW-1185">Reference proteome</keyword>
<proteinExistence type="inferred from homology"/>
<dbReference type="InterPro" id="IPR028995">
    <property type="entry name" value="Glyco_hydro_57/38_cen_sf"/>
</dbReference>
<dbReference type="InterPro" id="IPR011682">
    <property type="entry name" value="Glyco_hydro_38_C"/>
</dbReference>
<dbReference type="GO" id="GO:0030246">
    <property type="term" value="F:carbohydrate binding"/>
    <property type="evidence" value="ECO:0007669"/>
    <property type="project" value="InterPro"/>
</dbReference>
<dbReference type="SUPFAM" id="SSF74650">
    <property type="entry name" value="Galactose mutarotase-like"/>
    <property type="match status" value="1"/>
</dbReference>
<keyword evidence="3" id="KW-0378">Hydrolase</keyword>
<protein>
    <submittedName>
        <fullName evidence="6">Alpha-mannosidase</fullName>
    </submittedName>
</protein>
<dbReference type="Gene3D" id="1.20.1270.50">
    <property type="entry name" value="Glycoside hydrolase family 38, central domain"/>
    <property type="match status" value="1"/>
</dbReference>
<dbReference type="Proteomes" id="UP001144805">
    <property type="component" value="Unassembled WGS sequence"/>
</dbReference>
<dbReference type="Pfam" id="PF17677">
    <property type="entry name" value="Glyco_hydro38C2"/>
    <property type="match status" value="1"/>
</dbReference>
<dbReference type="PANTHER" id="PTHR46017">
    <property type="entry name" value="ALPHA-MANNOSIDASE 2C1"/>
    <property type="match status" value="1"/>
</dbReference>
<dbReference type="InterPro" id="IPR037094">
    <property type="entry name" value="Glyco_hydro_38_cen_sf"/>
</dbReference>
<evidence type="ECO:0000256" key="1">
    <source>
        <dbReference type="ARBA" id="ARBA00009792"/>
    </source>
</evidence>
<evidence type="ECO:0000256" key="3">
    <source>
        <dbReference type="ARBA" id="ARBA00022801"/>
    </source>
</evidence>
<dbReference type="InterPro" id="IPR000602">
    <property type="entry name" value="Glyco_hydro_38_N"/>
</dbReference>
<gene>
    <name evidence="6" type="ORF">OSH07_02535</name>
</gene>
<dbReference type="Gene3D" id="2.70.98.30">
    <property type="entry name" value="Golgi alpha-mannosidase II, domain 4"/>
    <property type="match status" value="1"/>
</dbReference>
<dbReference type="SUPFAM" id="SSF88713">
    <property type="entry name" value="Glycoside hydrolase/deacetylase"/>
    <property type="match status" value="1"/>
</dbReference>
<name>A0A9X3DYP5_9HYPH</name>
<sequence>MSLTLQQRLARIDVRVEELGFWRERETVAVDGWQFNGAPIAMGGFWPKKDGTVTFDAAAAIPDHWSLEDTRLLIDVGGESLITLTPEGDSAEKRFGLDPFHQEFPVPGRRFRIHVDAVARLPFGEPVREPRLTRAHLAWIDQPVHELALLLRQVSEASHFLGDHEVVPHLITAAEQTFAALDWPSATQDYVARTAPQHGQQKIWQLPPLKANPEGLRQDHRASVQRALNDLRDRLKGLKARYPQQGNLGITGHAHIDLAWLWPYDETRRKARRTFNTALRLMERFPDFVFNQSTAAYYAQIEEDDPALFKEIQAAVKSGQWETIGGMWVEPDTNMPTGESFVRQILYGQRYFEEKFGVRHRVCWLPDCFGFSPALPQLLQQGGMDSFFTIKVNWSETNKFPHDLFQWEGLDGSRVLAHTFDNPVRGYNGSTEPEAILGTWGNFRGKTIHDESLLAVGYGDGGGGVTPEMLERQAQLADFPAVPSLKPVRVEDVFARMHAVPASEVPVWQGEIYLELHRATLTTQSHTKRLHRHAERALITAETVASLANLLGGARPESLENAWRKVLKNEFHDILPGSGIREIYEDAERELGEALATGLAAQKDGLAALVGRLPKGDARNALVVVNPDLHGRPVRVEVDGKPIALDATVPALGISVIGDENLAPTAGLSVSKQKLENSLIRVTLNPDGTLASLYDKRNGREALAGRGNQLWVYPMDKPRNWDAWDLEDDYAAHGLELTSFESFEVVEDTPHRAAIRIVRKFRDSTITQTLQLWANAPRLDIKTDLDWHDRRVLLRTQTPVDVRSDFATFECAFGVVRRSTHNNTSWDEARFEVPAHRFADLSEPGFGVALLNNGKYGHSIKGNLLGLSLLRAPIYPDPLADEGEQSFVYSLMPHAGSWNEGGVREEALDLNQPLLATRASDVATGTQAPIAVSGIAAGLGGLKASEDGNALVLRVYEPAGGRGRFEIVPKDGWLLSGPVNILEEAVDRAAGPDLKPFEVRSWLLKQR</sequence>
<dbReference type="InterPro" id="IPR011013">
    <property type="entry name" value="Gal_mutarotase_sf_dom"/>
</dbReference>
<dbReference type="FunFam" id="2.70.98.30:FF:000010">
    <property type="entry name" value="Cytosolic alpha-mannosidase"/>
    <property type="match status" value="1"/>
</dbReference>